<keyword evidence="8" id="KW-1185">Reference proteome</keyword>
<dbReference type="Gene3D" id="1.10.287.950">
    <property type="entry name" value="Methyl-accepting chemotaxis protein"/>
    <property type="match status" value="1"/>
</dbReference>
<keyword evidence="4" id="KW-0812">Transmembrane</keyword>
<protein>
    <submittedName>
        <fullName evidence="7">Methyl-accepting chemotaxis protein</fullName>
    </submittedName>
</protein>
<evidence type="ECO:0000313" key="8">
    <source>
        <dbReference type="Proteomes" id="UP000245765"/>
    </source>
</evidence>
<dbReference type="PROSITE" id="PS50111">
    <property type="entry name" value="CHEMOTAXIS_TRANSDUC_2"/>
    <property type="match status" value="1"/>
</dbReference>
<dbReference type="SMART" id="SM00283">
    <property type="entry name" value="MA"/>
    <property type="match status" value="1"/>
</dbReference>
<dbReference type="AlphaFoldDB" id="A0A317F506"/>
<feature type="domain" description="HAMP" evidence="6">
    <location>
        <begin position="212"/>
        <end position="264"/>
    </location>
</feature>
<evidence type="ECO:0000256" key="1">
    <source>
        <dbReference type="ARBA" id="ARBA00023224"/>
    </source>
</evidence>
<name>A0A317F506_9PROT</name>
<accession>A0A317F506</accession>
<dbReference type="GO" id="GO:0004888">
    <property type="term" value="F:transmembrane signaling receptor activity"/>
    <property type="evidence" value="ECO:0007669"/>
    <property type="project" value="InterPro"/>
</dbReference>
<evidence type="ECO:0000256" key="4">
    <source>
        <dbReference type="SAM" id="Phobius"/>
    </source>
</evidence>
<dbReference type="InterPro" id="IPR004089">
    <property type="entry name" value="MCPsignal_dom"/>
</dbReference>
<dbReference type="Gene3D" id="6.10.340.10">
    <property type="match status" value="1"/>
</dbReference>
<dbReference type="InterPro" id="IPR003660">
    <property type="entry name" value="HAMP_dom"/>
</dbReference>
<dbReference type="Pfam" id="PF00672">
    <property type="entry name" value="HAMP"/>
    <property type="match status" value="1"/>
</dbReference>
<dbReference type="EMBL" id="QGNA01000008">
    <property type="protein sequence ID" value="PWS34241.1"/>
    <property type="molecule type" value="Genomic_DNA"/>
</dbReference>
<dbReference type="Proteomes" id="UP000245765">
    <property type="component" value="Unassembled WGS sequence"/>
</dbReference>
<evidence type="ECO:0000256" key="2">
    <source>
        <dbReference type="ARBA" id="ARBA00029447"/>
    </source>
</evidence>
<keyword evidence="4" id="KW-1133">Transmembrane helix</keyword>
<dbReference type="RefSeq" id="WP_109873610.1">
    <property type="nucleotide sequence ID" value="NZ_QGNA01000008.1"/>
</dbReference>
<organism evidence="7 8">
    <name type="scientific">Falsiroseomonas bella</name>
    <dbReference type="NCBI Taxonomy" id="2184016"/>
    <lineage>
        <taxon>Bacteria</taxon>
        <taxon>Pseudomonadati</taxon>
        <taxon>Pseudomonadota</taxon>
        <taxon>Alphaproteobacteria</taxon>
        <taxon>Acetobacterales</taxon>
        <taxon>Roseomonadaceae</taxon>
        <taxon>Falsiroseomonas</taxon>
    </lineage>
</organism>
<dbReference type="PROSITE" id="PS50885">
    <property type="entry name" value="HAMP"/>
    <property type="match status" value="1"/>
</dbReference>
<dbReference type="GO" id="GO:0007165">
    <property type="term" value="P:signal transduction"/>
    <property type="evidence" value="ECO:0007669"/>
    <property type="project" value="UniProtKB-KW"/>
</dbReference>
<dbReference type="SUPFAM" id="SSF58104">
    <property type="entry name" value="Methyl-accepting chemotaxis protein (MCP) signaling domain"/>
    <property type="match status" value="1"/>
</dbReference>
<dbReference type="OrthoDB" id="3378718at2"/>
<comment type="similarity">
    <text evidence="2">Belongs to the methyl-accepting chemotaxis (MCP) protein family.</text>
</comment>
<reference evidence="8" key="1">
    <citation type="submission" date="2018-05" db="EMBL/GenBank/DDBJ databases">
        <authorList>
            <person name="Du Z."/>
            <person name="Wang X."/>
        </authorList>
    </citation>
    <scope>NUCLEOTIDE SEQUENCE [LARGE SCALE GENOMIC DNA]</scope>
    <source>
        <strain evidence="8">CQN31</strain>
    </source>
</reference>
<evidence type="ECO:0000259" key="6">
    <source>
        <dbReference type="PROSITE" id="PS50885"/>
    </source>
</evidence>
<keyword evidence="4" id="KW-0472">Membrane</keyword>
<evidence type="ECO:0000313" key="7">
    <source>
        <dbReference type="EMBL" id="PWS34241.1"/>
    </source>
</evidence>
<evidence type="ECO:0000259" key="5">
    <source>
        <dbReference type="PROSITE" id="PS50111"/>
    </source>
</evidence>
<feature type="transmembrane region" description="Helical" evidence="4">
    <location>
        <begin position="187"/>
        <end position="210"/>
    </location>
</feature>
<evidence type="ECO:0000256" key="3">
    <source>
        <dbReference type="PROSITE-ProRule" id="PRU00284"/>
    </source>
</evidence>
<gene>
    <name evidence="7" type="ORF">DFH01_26835</name>
</gene>
<dbReference type="Pfam" id="PF00015">
    <property type="entry name" value="MCPsignal"/>
    <property type="match status" value="1"/>
</dbReference>
<sequence>MRRWRASIGFRLATGLVLLGAVALGGAFTTFFALGHQAARQAEVARLNAAEAMVQRVRVGIYAVVMESRGLYLAANRAQAERFARGLTRHLDEMQAAWTELRGRLPAAEAEKIARLEGALGDFVRLRTELARIGVEQGREAADRLGNNEANRANRTAFSDALDALGETLASAVRLRQEEAAREARSMALALIGLALVSVLSIIGAMLLLMHRQVAQPLRRLATAFAAMGEGRLDVALPPAGADEVGAIAGAAAVFRDRLAENARLAAAAEAARAEAEAARRQAAQDAAHGLEAALGQVLRSLSGSAEELRATAGQLDGTVRRTAEQAVTAAAGATQASSHVGAVAAASEQLSAAIAEITRQVAQAAAGTRRAVEDSRRSDATVQGLTDAANQIGEVVKLINEIAGQTNLLALNATIEAARAGEAGKGFAVVAGEVKALAAQTGKATEEIGRQIAAIQAATAEAVGAIRGVAAQVEAVDQVAAAIAAAVEQQGAATREIARSVAEAASGTGAVSGAIGVVRSEAEASEGALAALRSAADGIAQQGGALRGALDDTLGKLRAA</sequence>
<dbReference type="GO" id="GO:0006935">
    <property type="term" value="P:chemotaxis"/>
    <property type="evidence" value="ECO:0007669"/>
    <property type="project" value="InterPro"/>
</dbReference>
<comment type="caution">
    <text evidence="7">The sequence shown here is derived from an EMBL/GenBank/DDBJ whole genome shotgun (WGS) entry which is preliminary data.</text>
</comment>
<dbReference type="InterPro" id="IPR004090">
    <property type="entry name" value="Chemotax_Me-accpt_rcpt"/>
</dbReference>
<dbReference type="PANTHER" id="PTHR32089:SF112">
    <property type="entry name" value="LYSOZYME-LIKE PROTEIN-RELATED"/>
    <property type="match status" value="1"/>
</dbReference>
<dbReference type="SMART" id="SM00304">
    <property type="entry name" value="HAMP"/>
    <property type="match status" value="1"/>
</dbReference>
<dbReference type="PRINTS" id="PR00260">
    <property type="entry name" value="CHEMTRNSDUCR"/>
</dbReference>
<dbReference type="PANTHER" id="PTHR32089">
    <property type="entry name" value="METHYL-ACCEPTING CHEMOTAXIS PROTEIN MCPB"/>
    <property type="match status" value="1"/>
</dbReference>
<proteinExistence type="inferred from homology"/>
<keyword evidence="1 3" id="KW-0807">Transducer</keyword>
<feature type="domain" description="Methyl-accepting transducer" evidence="5">
    <location>
        <begin position="305"/>
        <end position="537"/>
    </location>
</feature>
<dbReference type="GO" id="GO:0016020">
    <property type="term" value="C:membrane"/>
    <property type="evidence" value="ECO:0007669"/>
    <property type="project" value="InterPro"/>
</dbReference>